<dbReference type="GeneID" id="77936412"/>
<sequence length="75" mass="9142">MNKKMEKLYADINSLHEWVEDLEVKRNENSENEETYSMLMTQISFRVLDLMAQIDVEREIYHNQPLWKKLIKKVI</sequence>
<organism evidence="1 2">
    <name type="scientific">Arthrobacter phage Qui</name>
    <dbReference type="NCBI Taxonomy" id="2603260"/>
    <lineage>
        <taxon>Viruses</taxon>
        <taxon>Duplodnaviria</taxon>
        <taxon>Heunggongvirae</taxon>
        <taxon>Uroviricota</taxon>
        <taxon>Caudoviricetes</taxon>
        <taxon>Quivirus</taxon>
        <taxon>Quivirus qui</taxon>
    </lineage>
</organism>
<name>A0A5B8WFH7_9CAUD</name>
<accession>A0A5B8WFH7</accession>
<reference evidence="1 2" key="1">
    <citation type="submission" date="2019-07" db="EMBL/GenBank/DDBJ databases">
        <authorList>
            <person name="Abdullah A."/>
            <person name="Lima G.C."/>
            <person name="Cuneo C.K."/>
            <person name="Ennest D.C."/>
            <person name="Fritz K.J."/>
            <person name="Johnson B.T."/>
            <person name="Larson S.M."/>
            <person name="Lemunyete M.N."/>
            <person name="Murray M.B."/>
            <person name="Osmond D.E."/>
            <person name="Patras K.A."/>
            <person name="Ransibrahmanakul S."/>
            <person name="Simpson K.A."/>
            <person name="Thull B.S."/>
            <person name="Wetzel S."/>
            <person name="Bonilla J.A."/>
            <person name="Klyczek K."/>
            <person name="Garlena R.A."/>
            <person name="Russell D.A."/>
            <person name="Pope W.H."/>
            <person name="Jacobs-Sera D."/>
            <person name="Hatfull G.F."/>
        </authorList>
    </citation>
    <scope>NUCLEOTIDE SEQUENCE [LARGE SCALE GENOMIC DNA]</scope>
</reference>
<protein>
    <submittedName>
        <fullName evidence="1">Uncharacterized protein</fullName>
    </submittedName>
</protein>
<dbReference type="EMBL" id="MN183282">
    <property type="protein sequence ID" value="QED11540.1"/>
    <property type="molecule type" value="Genomic_DNA"/>
</dbReference>
<dbReference type="KEGG" id="vg:77936412"/>
<keyword evidence="2" id="KW-1185">Reference proteome</keyword>
<dbReference type="Proteomes" id="UP000321915">
    <property type="component" value="Segment"/>
</dbReference>
<proteinExistence type="predicted"/>
<gene>
    <name evidence="1" type="primary">50</name>
    <name evidence="1" type="ORF">SEA_QUI_50</name>
</gene>
<evidence type="ECO:0000313" key="1">
    <source>
        <dbReference type="EMBL" id="QED11540.1"/>
    </source>
</evidence>
<evidence type="ECO:0000313" key="2">
    <source>
        <dbReference type="Proteomes" id="UP000321915"/>
    </source>
</evidence>
<dbReference type="RefSeq" id="YP_010660416.1">
    <property type="nucleotide sequence ID" value="NC_070877.1"/>
</dbReference>